<feature type="transmembrane region" description="Helical" evidence="1">
    <location>
        <begin position="110"/>
        <end position="128"/>
    </location>
</feature>
<gene>
    <name evidence="2" type="ORF">W911_15065</name>
</gene>
<dbReference type="OrthoDB" id="9806874at2"/>
<dbReference type="InterPro" id="IPR006747">
    <property type="entry name" value="DUF599"/>
</dbReference>
<organism evidence="2 3">
    <name type="scientific">Hyphomicrobium nitrativorans NL23</name>
    <dbReference type="NCBI Taxonomy" id="1029756"/>
    <lineage>
        <taxon>Bacteria</taxon>
        <taxon>Pseudomonadati</taxon>
        <taxon>Pseudomonadota</taxon>
        <taxon>Alphaproteobacteria</taxon>
        <taxon>Hyphomicrobiales</taxon>
        <taxon>Hyphomicrobiaceae</taxon>
        <taxon>Hyphomicrobium</taxon>
    </lineage>
</organism>
<dbReference type="Proteomes" id="UP000018542">
    <property type="component" value="Chromosome"/>
</dbReference>
<dbReference type="PATRIC" id="fig|1029756.8.peg.3138"/>
<protein>
    <recommendedName>
        <fullName evidence="4">DUF599 domain-containing protein</fullName>
    </recommendedName>
</protein>
<keyword evidence="1" id="KW-0472">Membrane</keyword>
<name>V5SHJ5_9HYPH</name>
<feature type="transmembrane region" description="Helical" evidence="1">
    <location>
        <begin position="183"/>
        <end position="211"/>
    </location>
</feature>
<keyword evidence="1" id="KW-1133">Transmembrane helix</keyword>
<dbReference type="PANTHER" id="PTHR31881:SF6">
    <property type="entry name" value="OS09G0494600 PROTEIN"/>
    <property type="match status" value="1"/>
</dbReference>
<sequence length="230" mass="25603">MKLLSLPLIDAIALASFLFCWLGYGVTARWLGRRRPSLISSVNVFRARWMRRIFERDSHIADAALLGNLLRGALFFASTTVFILGGLIALLPALGHVVSHLPYSSSADPWVLELKALVLIAAFVYAFFKFTWSAWQYNVLSIIVGAAPTAVETNTADFTRYVDNAAHIATMAGDSYNNGIRAYYFAIALFAWFIDPLVLLAVTLIVTFVLYRREFASPMLGSLQRVTDIK</sequence>
<dbReference type="PANTHER" id="PTHR31881">
    <property type="match status" value="1"/>
</dbReference>
<dbReference type="HOGENOM" id="CLU_096744_0_0_5"/>
<reference evidence="2 3" key="1">
    <citation type="journal article" date="2014" name="Genome Announc.">
        <title>Complete Genome Sequence of Hyphomicrobium nitrativorans Strain NL23, a Denitrifying Bacterium Isolated from Biofilm of a Methanol-Fed Denitrification System Treating Seawater at the Montreal Biodome.</title>
        <authorList>
            <person name="Martineau C."/>
            <person name="Villeneuve C."/>
            <person name="Mauffrey F."/>
            <person name="Villemur R."/>
        </authorList>
    </citation>
    <scope>NUCLEOTIDE SEQUENCE [LARGE SCALE GENOMIC DNA]</scope>
    <source>
        <strain evidence="2">NL23</strain>
    </source>
</reference>
<dbReference type="STRING" id="1029756.W911_15065"/>
<dbReference type="AlphaFoldDB" id="V5SHJ5"/>
<feature type="transmembrane region" description="Helical" evidence="1">
    <location>
        <begin position="12"/>
        <end position="31"/>
    </location>
</feature>
<evidence type="ECO:0000256" key="1">
    <source>
        <dbReference type="SAM" id="Phobius"/>
    </source>
</evidence>
<dbReference type="Pfam" id="PF04654">
    <property type="entry name" value="DUF599"/>
    <property type="match status" value="1"/>
</dbReference>
<evidence type="ECO:0000313" key="3">
    <source>
        <dbReference type="Proteomes" id="UP000018542"/>
    </source>
</evidence>
<dbReference type="KEGG" id="hni:W911_15065"/>
<dbReference type="EMBL" id="CP006912">
    <property type="protein sequence ID" value="AHB49414.1"/>
    <property type="molecule type" value="Genomic_DNA"/>
</dbReference>
<proteinExistence type="predicted"/>
<dbReference type="RefSeq" id="WP_023788319.1">
    <property type="nucleotide sequence ID" value="NC_022997.1"/>
</dbReference>
<evidence type="ECO:0000313" key="2">
    <source>
        <dbReference type="EMBL" id="AHB49414.1"/>
    </source>
</evidence>
<accession>V5SHJ5</accession>
<evidence type="ECO:0008006" key="4">
    <source>
        <dbReference type="Google" id="ProtNLM"/>
    </source>
</evidence>
<feature type="transmembrane region" description="Helical" evidence="1">
    <location>
        <begin position="73"/>
        <end position="98"/>
    </location>
</feature>
<keyword evidence="1" id="KW-0812">Transmembrane</keyword>
<keyword evidence="3" id="KW-1185">Reference proteome</keyword>